<protein>
    <recommendedName>
        <fullName evidence="5">G-protein coupled receptors family 3 profile domain-containing protein</fullName>
    </recommendedName>
</protein>
<feature type="transmembrane region" description="Helical" evidence="2">
    <location>
        <begin position="218"/>
        <end position="235"/>
    </location>
</feature>
<accession>A0AAD5TBE4</accession>
<dbReference type="EMBL" id="JADGJH010000018">
    <property type="protein sequence ID" value="KAJ3142049.1"/>
    <property type="molecule type" value="Genomic_DNA"/>
</dbReference>
<comment type="caution">
    <text evidence="3">The sequence shown here is derived from an EMBL/GenBank/DDBJ whole genome shotgun (WGS) entry which is preliminary data.</text>
</comment>
<gene>
    <name evidence="3" type="ORF">HK100_003244</name>
</gene>
<evidence type="ECO:0000313" key="3">
    <source>
        <dbReference type="EMBL" id="KAJ3142049.1"/>
    </source>
</evidence>
<feature type="transmembrane region" description="Helical" evidence="2">
    <location>
        <begin position="280"/>
        <end position="302"/>
    </location>
</feature>
<evidence type="ECO:0000313" key="4">
    <source>
        <dbReference type="Proteomes" id="UP001211907"/>
    </source>
</evidence>
<organism evidence="3 4">
    <name type="scientific">Physocladia obscura</name>
    <dbReference type="NCBI Taxonomy" id="109957"/>
    <lineage>
        <taxon>Eukaryota</taxon>
        <taxon>Fungi</taxon>
        <taxon>Fungi incertae sedis</taxon>
        <taxon>Chytridiomycota</taxon>
        <taxon>Chytridiomycota incertae sedis</taxon>
        <taxon>Chytridiomycetes</taxon>
        <taxon>Chytridiales</taxon>
        <taxon>Chytriomycetaceae</taxon>
        <taxon>Physocladia</taxon>
    </lineage>
</organism>
<feature type="transmembrane region" description="Helical" evidence="2">
    <location>
        <begin position="68"/>
        <end position="92"/>
    </location>
</feature>
<keyword evidence="2" id="KW-0812">Transmembrane</keyword>
<dbReference type="AlphaFoldDB" id="A0AAD5TBE4"/>
<evidence type="ECO:0000256" key="2">
    <source>
        <dbReference type="SAM" id="Phobius"/>
    </source>
</evidence>
<feature type="transmembrane region" description="Helical" evidence="2">
    <location>
        <begin position="247"/>
        <end position="268"/>
    </location>
</feature>
<sequence length="494" mass="53874">MKVDPSFIDDSFGIGISTATVNFTSQTAVAYYTPHRPFIFFGGSSTPPNDGWIKIVPQERVIASNGSIATAILVCSYIGHATSIIAMITHVYQKLTKQPGSLPRAFGVFLISGSELVFVSMNYWPGRESVESCTAQSAIFARLFHLSRCLQNKFERARGVSDLSVFLTVFVLSGVNIVIALIYQFSGGSNVAEVTVSRYENYYTCQTDNINTGTYTTYTLYVVGAFLSLGCVYYSHKLKKEPNMKVLDILCKIAVLSGGTMIAIPFLSPETMLPRILRAFVSWILSMGTIIVAFAPNISVLVKGKKAGDDDDFDFGSVIKSGINRDDWSVLESGPLEVLNMGQVHYQTRGILGWSEPKLADLIVHRRKSQLTITFSEINSFIVNAYNVSNLINDDFFDMTRNTSQSGANNAVTRNANGDMEVPDKDSNTHDMEDRIIVITTKSFSVKVITSSTAQAVEIRAQVFGTKDGGGGENKDNGVGSAALGTVRKTVLGD</sequence>
<reference evidence="3" key="1">
    <citation type="submission" date="2020-05" db="EMBL/GenBank/DDBJ databases">
        <title>Phylogenomic resolution of chytrid fungi.</title>
        <authorList>
            <person name="Stajich J.E."/>
            <person name="Amses K."/>
            <person name="Simmons R."/>
            <person name="Seto K."/>
            <person name="Myers J."/>
            <person name="Bonds A."/>
            <person name="Quandt C.A."/>
            <person name="Barry K."/>
            <person name="Liu P."/>
            <person name="Grigoriev I."/>
            <person name="Longcore J.E."/>
            <person name="James T.Y."/>
        </authorList>
    </citation>
    <scope>NUCLEOTIDE SEQUENCE</scope>
    <source>
        <strain evidence="3">JEL0513</strain>
    </source>
</reference>
<dbReference type="Proteomes" id="UP001211907">
    <property type="component" value="Unassembled WGS sequence"/>
</dbReference>
<feature type="transmembrane region" description="Helical" evidence="2">
    <location>
        <begin position="163"/>
        <end position="185"/>
    </location>
</feature>
<evidence type="ECO:0008006" key="5">
    <source>
        <dbReference type="Google" id="ProtNLM"/>
    </source>
</evidence>
<keyword evidence="2" id="KW-0472">Membrane</keyword>
<proteinExistence type="predicted"/>
<feature type="region of interest" description="Disordered" evidence="1">
    <location>
        <begin position="405"/>
        <end position="429"/>
    </location>
</feature>
<keyword evidence="2" id="KW-1133">Transmembrane helix</keyword>
<name>A0AAD5TBE4_9FUNG</name>
<evidence type="ECO:0000256" key="1">
    <source>
        <dbReference type="SAM" id="MobiDB-lite"/>
    </source>
</evidence>
<keyword evidence="4" id="KW-1185">Reference proteome</keyword>
<feature type="compositionally biased region" description="Polar residues" evidence="1">
    <location>
        <begin position="405"/>
        <end position="416"/>
    </location>
</feature>